<feature type="region of interest" description="Disordered" evidence="1">
    <location>
        <begin position="41"/>
        <end position="61"/>
    </location>
</feature>
<feature type="transmembrane region" description="Helical" evidence="2">
    <location>
        <begin position="84"/>
        <end position="107"/>
    </location>
</feature>
<dbReference type="AlphaFoldDB" id="A0A4C1Z010"/>
<keyword evidence="2" id="KW-0472">Membrane</keyword>
<evidence type="ECO:0000256" key="2">
    <source>
        <dbReference type="SAM" id="Phobius"/>
    </source>
</evidence>
<keyword evidence="2" id="KW-1133">Transmembrane helix</keyword>
<evidence type="ECO:0000313" key="4">
    <source>
        <dbReference type="Proteomes" id="UP000299102"/>
    </source>
</evidence>
<dbReference type="Proteomes" id="UP000299102">
    <property type="component" value="Unassembled WGS sequence"/>
</dbReference>
<dbReference type="EMBL" id="BGZK01001485">
    <property type="protein sequence ID" value="GBP80850.1"/>
    <property type="molecule type" value="Genomic_DNA"/>
</dbReference>
<evidence type="ECO:0000313" key="3">
    <source>
        <dbReference type="EMBL" id="GBP80850.1"/>
    </source>
</evidence>
<name>A0A4C1Z010_EUMVA</name>
<accession>A0A4C1Z010</accession>
<evidence type="ECO:0000256" key="1">
    <source>
        <dbReference type="SAM" id="MobiDB-lite"/>
    </source>
</evidence>
<reference evidence="3 4" key="1">
    <citation type="journal article" date="2019" name="Commun. Biol.">
        <title>The bagworm genome reveals a unique fibroin gene that provides high tensile strength.</title>
        <authorList>
            <person name="Kono N."/>
            <person name="Nakamura H."/>
            <person name="Ohtoshi R."/>
            <person name="Tomita M."/>
            <person name="Numata K."/>
            <person name="Arakawa K."/>
        </authorList>
    </citation>
    <scope>NUCLEOTIDE SEQUENCE [LARGE SCALE GENOMIC DNA]</scope>
</reference>
<protein>
    <submittedName>
        <fullName evidence="3">Uncharacterized protein</fullName>
    </submittedName>
</protein>
<keyword evidence="2" id="KW-0812">Transmembrane</keyword>
<proteinExistence type="predicted"/>
<comment type="caution">
    <text evidence="3">The sequence shown here is derived from an EMBL/GenBank/DDBJ whole genome shotgun (WGS) entry which is preliminary data.</text>
</comment>
<keyword evidence="4" id="KW-1185">Reference proteome</keyword>
<gene>
    <name evidence="3" type="ORF">EVAR_62380_1</name>
</gene>
<sequence length="156" mass="17263">MNILRVQQRQHTFGIQSPGGGHWPPAPLTCEAIPATSQAACRANESRDHRKPGSGREREKPSADCRWPLFLYGKNFDPELSSPVALIIIAKFYIFNQSAITLVFAFASRSKRTGIAHWLSDDPELLATALTNVHLLQQSPRVTAYVLPGARSECSH</sequence>
<organism evidence="3 4">
    <name type="scientific">Eumeta variegata</name>
    <name type="common">Bagworm moth</name>
    <name type="synonym">Eumeta japonica</name>
    <dbReference type="NCBI Taxonomy" id="151549"/>
    <lineage>
        <taxon>Eukaryota</taxon>
        <taxon>Metazoa</taxon>
        <taxon>Ecdysozoa</taxon>
        <taxon>Arthropoda</taxon>
        <taxon>Hexapoda</taxon>
        <taxon>Insecta</taxon>
        <taxon>Pterygota</taxon>
        <taxon>Neoptera</taxon>
        <taxon>Endopterygota</taxon>
        <taxon>Lepidoptera</taxon>
        <taxon>Glossata</taxon>
        <taxon>Ditrysia</taxon>
        <taxon>Tineoidea</taxon>
        <taxon>Psychidae</taxon>
        <taxon>Oiketicinae</taxon>
        <taxon>Eumeta</taxon>
    </lineage>
</organism>